<evidence type="ECO:0000256" key="5">
    <source>
        <dbReference type="ARBA" id="ARBA00023136"/>
    </source>
</evidence>
<protein>
    <submittedName>
        <fullName evidence="9">Retrotransposon protein, putative, Ty3-gypsy subclass</fullName>
    </submittedName>
</protein>
<evidence type="ECO:0000256" key="4">
    <source>
        <dbReference type="ARBA" id="ARBA00022989"/>
    </source>
</evidence>
<keyword evidence="6" id="KW-0067">ATP-binding</keyword>
<feature type="compositionally biased region" description="Acidic residues" evidence="7">
    <location>
        <begin position="1"/>
        <end position="10"/>
    </location>
</feature>
<dbReference type="InterPro" id="IPR017441">
    <property type="entry name" value="Protein_kinase_ATP_BS"/>
</dbReference>
<feature type="compositionally biased region" description="Pro residues" evidence="7">
    <location>
        <begin position="541"/>
        <end position="554"/>
    </location>
</feature>
<dbReference type="GO" id="GO:0016020">
    <property type="term" value="C:membrane"/>
    <property type="evidence" value="ECO:0007669"/>
    <property type="project" value="UniProtKB-SubCell"/>
</dbReference>
<dbReference type="SUPFAM" id="SSF56112">
    <property type="entry name" value="Protein kinase-like (PK-like)"/>
    <property type="match status" value="1"/>
</dbReference>
<dbReference type="GO" id="GO:0004672">
    <property type="term" value="F:protein kinase activity"/>
    <property type="evidence" value="ECO:0007669"/>
    <property type="project" value="InterPro"/>
</dbReference>
<dbReference type="SMART" id="SM00220">
    <property type="entry name" value="S_TKc"/>
    <property type="match status" value="1"/>
</dbReference>
<dbReference type="PROSITE" id="PS00107">
    <property type="entry name" value="PROTEIN_KINASE_ATP"/>
    <property type="match status" value="1"/>
</dbReference>
<evidence type="ECO:0000259" key="8">
    <source>
        <dbReference type="PROSITE" id="PS50011"/>
    </source>
</evidence>
<reference evidence="9" key="3">
    <citation type="submission" date="2006-01" db="EMBL/GenBank/DDBJ databases">
        <authorList>
            <person name="Buell R."/>
        </authorList>
    </citation>
    <scope>NUCLEOTIDE SEQUENCE</scope>
</reference>
<keyword evidence="6" id="KW-0547">Nucleotide-binding</keyword>
<dbReference type="Gene3D" id="3.30.200.20">
    <property type="entry name" value="Phosphorylase Kinase, domain 1"/>
    <property type="match status" value="1"/>
</dbReference>
<reference evidence="9" key="2">
    <citation type="submission" date="2005-04" db="EMBL/GenBank/DDBJ databases">
        <authorList>
            <person name="Buell C.R."/>
            <person name="Wing R.A."/>
            <person name="McCombie W.A."/>
            <person name="Ouyang S."/>
        </authorList>
    </citation>
    <scope>NUCLEOTIDE SEQUENCE</scope>
</reference>
<dbReference type="EMBL" id="DP000011">
    <property type="protein sequence ID" value="ABA96393.1"/>
    <property type="molecule type" value="Genomic_DNA"/>
</dbReference>
<dbReference type="InterPro" id="IPR011009">
    <property type="entry name" value="Kinase-like_dom_sf"/>
</dbReference>
<dbReference type="FunFam" id="1.10.510.10:FF:000302">
    <property type="entry name" value="Serine/threonine-protein kinase"/>
    <property type="match status" value="1"/>
</dbReference>
<evidence type="ECO:0000256" key="6">
    <source>
        <dbReference type="PROSITE-ProRule" id="PRU10141"/>
    </source>
</evidence>
<dbReference type="PANTHER" id="PTHR47974">
    <property type="entry name" value="OS07G0415500 PROTEIN"/>
    <property type="match status" value="1"/>
</dbReference>
<feature type="domain" description="Protein kinase" evidence="8">
    <location>
        <begin position="220"/>
        <end position="482"/>
    </location>
</feature>
<dbReference type="InterPro" id="IPR000719">
    <property type="entry name" value="Prot_kinase_dom"/>
</dbReference>
<dbReference type="Gene3D" id="1.10.510.10">
    <property type="entry name" value="Transferase(Phosphotransferase) domain 1"/>
    <property type="match status" value="1"/>
</dbReference>
<proteinExistence type="predicted"/>
<feature type="binding site" evidence="6">
    <location>
        <position position="248"/>
    </location>
    <ligand>
        <name>ATP</name>
        <dbReference type="ChEBI" id="CHEBI:30616"/>
    </ligand>
</feature>
<keyword evidence="4" id="KW-1133">Transmembrane helix</keyword>
<feature type="region of interest" description="Disordered" evidence="7">
    <location>
        <begin position="1"/>
        <end position="24"/>
    </location>
</feature>
<name>Q2QY67_ORYSJ</name>
<dbReference type="PROSITE" id="PS50011">
    <property type="entry name" value="PROTEIN_KINASE_DOM"/>
    <property type="match status" value="1"/>
</dbReference>
<evidence type="ECO:0000256" key="2">
    <source>
        <dbReference type="ARBA" id="ARBA00022692"/>
    </source>
</evidence>
<evidence type="ECO:0000256" key="1">
    <source>
        <dbReference type="ARBA" id="ARBA00004167"/>
    </source>
</evidence>
<keyword evidence="3" id="KW-0732">Signal</keyword>
<evidence type="ECO:0000313" key="9">
    <source>
        <dbReference type="EMBL" id="ABA96393.1"/>
    </source>
</evidence>
<dbReference type="AlphaFoldDB" id="Q2QY67"/>
<keyword evidence="2" id="KW-0812">Transmembrane</keyword>
<sequence>MDPADDDEETPTSRSSSSLPDDPRLREAIGEETRHLRLCLPLFACLLSCSRAIGCILDDLYIYVHLVFFRLAEQMPTADAETVTSESTAVIQQDSTMVNVDAAGLHEQDELPHWMSQLFEKLDLEVDEDVVDEDICSIGNMTHEEEEADLERGIHSILKNHPIMKKLNKGIHPVVLALHVLLEEEEEEEVVQEEDMAKGLAELDEYLSRHTYHTIEEATASFTGVIGHGGSGVVYKGVLDDERAVAVKVLKNVSRMWGCCSQGKHRILVSEYIENGSLAHKLFGRDGFDDDVLDWNQRFRIALCVAKGLAYLHSECSEWIVPCDMKPENILLDKDLEPKITDFGLSKLLNRDGSDAILTRIRGTRGYMAPEWVTNLPVIEKVDVYSYGVILLELVKGIWISEWVIHGIKVCEMDIRIVVRVTREKMESNEEKSIEDLVDYRLNGDFNHVQVKLMLEIALSCLEEDRSKRPNMNSVVQALISFEDIVVKRQLRHIERRGSLNEIEENCQSLESAEFPSQGRSDRRGYPPDTRYGQYNNIVPQQPPFRPPSPPPDPPKPETVEDWFRNTIRENFAKLRNHAREYQKPYLDFYDIIPYPRGYKIPEFTKFSGEESRTTWEHIRSRTCKDLKCPTSRNSQVRMLEQQWSISVNLLNNVTRPFPQKNRSGGSKVKKVKKVWVRKEAKAPEVVAINEESQDVHVPTGDAAKTIQTEKTKANTVVVDISGLTEPAGRSNRQSTAGLTDLTGRRLQRLRAIGQKEKEAEDVENKTCNNLEPRKAPRQMWRSNEQDDLSVEDYKTLMGSNFEDVIDKRLKTLKEMKTLQDGVFIEQLMGNT</sequence>
<gene>
    <name evidence="9" type="ordered locus">LOC_Os12g03680</name>
</gene>
<organism evidence="9">
    <name type="scientific">Oryza sativa subsp. japonica</name>
    <name type="common">Rice</name>
    <dbReference type="NCBI Taxonomy" id="39947"/>
    <lineage>
        <taxon>Eukaryota</taxon>
        <taxon>Viridiplantae</taxon>
        <taxon>Streptophyta</taxon>
        <taxon>Embryophyta</taxon>
        <taxon>Tracheophyta</taxon>
        <taxon>Spermatophyta</taxon>
        <taxon>Magnoliopsida</taxon>
        <taxon>Liliopsida</taxon>
        <taxon>Poales</taxon>
        <taxon>Poaceae</taxon>
        <taxon>BOP clade</taxon>
        <taxon>Oryzoideae</taxon>
        <taxon>Oryzeae</taxon>
        <taxon>Oryzinae</taxon>
        <taxon>Oryza</taxon>
        <taxon>Oryza sativa</taxon>
    </lineage>
</organism>
<feature type="region of interest" description="Disordered" evidence="7">
    <location>
        <begin position="512"/>
        <end position="560"/>
    </location>
</feature>
<reference evidence="9" key="1">
    <citation type="journal article" date="2005" name="BMC Biol.">
        <title>The sequence of rice chromosomes 11 and 12, rich in disease resistance genes and recent gene duplications.</title>
        <authorList>
            <consortium name="The rice chromosomes 11 and 12 sequencing consortia"/>
        </authorList>
    </citation>
    <scope>NUCLEOTIDE SEQUENCE [LARGE SCALE GENOMIC DNA]</scope>
</reference>
<dbReference type="Pfam" id="PF00069">
    <property type="entry name" value="Pkinase"/>
    <property type="match status" value="1"/>
</dbReference>
<comment type="subcellular location">
    <subcellularLocation>
        <location evidence="1">Membrane</location>
        <topology evidence="1">Single-pass membrane protein</topology>
    </subcellularLocation>
</comment>
<evidence type="ECO:0000256" key="3">
    <source>
        <dbReference type="ARBA" id="ARBA00022729"/>
    </source>
</evidence>
<dbReference type="GO" id="GO:0005524">
    <property type="term" value="F:ATP binding"/>
    <property type="evidence" value="ECO:0007669"/>
    <property type="project" value="UniProtKB-UniRule"/>
</dbReference>
<keyword evidence="5" id="KW-0472">Membrane</keyword>
<accession>Q2QY67</accession>
<dbReference type="PANTHER" id="PTHR47974:SF28">
    <property type="entry name" value="NON-SPECIFIC SERINE_THREONINE PROTEIN KINASE"/>
    <property type="match status" value="1"/>
</dbReference>
<evidence type="ECO:0000256" key="7">
    <source>
        <dbReference type="SAM" id="MobiDB-lite"/>
    </source>
</evidence>